<dbReference type="AlphaFoldDB" id="A0A7W3PIU3"/>
<evidence type="ECO:0000313" key="1">
    <source>
        <dbReference type="EMBL" id="GEK82918.1"/>
    </source>
</evidence>
<evidence type="ECO:0000313" key="3">
    <source>
        <dbReference type="Proteomes" id="UP000321154"/>
    </source>
</evidence>
<dbReference type="EMBL" id="BJUV01000009">
    <property type="protein sequence ID" value="GEK82918.1"/>
    <property type="molecule type" value="Genomic_DNA"/>
</dbReference>
<dbReference type="Proteomes" id="UP000321154">
    <property type="component" value="Unassembled WGS sequence"/>
</dbReference>
<sequence>MPETPDAPRGGVPEFRGAGRSLEVLRAEAHDELSALIELRCRGGEDPWDVIPGLPTVDEQVVISLRAAARGVDGVPIGGGRGPGDELHFLRTVALWHPELSTAVWSLMGRIDAASR</sequence>
<comment type="caution">
    <text evidence="2">The sequence shown here is derived from an EMBL/GenBank/DDBJ whole genome shotgun (WGS) entry which is preliminary data.</text>
</comment>
<dbReference type="Proteomes" id="UP000522688">
    <property type="component" value="Unassembled WGS sequence"/>
</dbReference>
<keyword evidence="3" id="KW-1185">Reference proteome</keyword>
<organism evidence="2 4">
    <name type="scientific">Frigoribacterium faeni</name>
    <dbReference type="NCBI Taxonomy" id="145483"/>
    <lineage>
        <taxon>Bacteria</taxon>
        <taxon>Bacillati</taxon>
        <taxon>Actinomycetota</taxon>
        <taxon>Actinomycetes</taxon>
        <taxon>Micrococcales</taxon>
        <taxon>Microbacteriaceae</taxon>
        <taxon>Frigoribacterium</taxon>
    </lineage>
</organism>
<protein>
    <recommendedName>
        <fullName evidence="5">Tryptophan synthase subunit alpha</fullName>
    </recommendedName>
</protein>
<proteinExistence type="predicted"/>
<evidence type="ECO:0000313" key="4">
    <source>
        <dbReference type="Proteomes" id="UP000522688"/>
    </source>
</evidence>
<accession>A0A7W3PIU3</accession>
<evidence type="ECO:0008006" key="5">
    <source>
        <dbReference type="Google" id="ProtNLM"/>
    </source>
</evidence>
<evidence type="ECO:0000313" key="2">
    <source>
        <dbReference type="EMBL" id="MBA8813266.1"/>
    </source>
</evidence>
<dbReference type="EMBL" id="JACGWW010000002">
    <property type="protein sequence ID" value="MBA8813266.1"/>
    <property type="molecule type" value="Genomic_DNA"/>
</dbReference>
<reference evidence="2 4" key="2">
    <citation type="submission" date="2020-07" db="EMBL/GenBank/DDBJ databases">
        <title>Sequencing the genomes of 1000 actinobacteria strains.</title>
        <authorList>
            <person name="Klenk H.-P."/>
        </authorList>
    </citation>
    <scope>NUCLEOTIDE SEQUENCE [LARGE SCALE GENOMIC DNA]</scope>
    <source>
        <strain evidence="2 4">DSM 10309</strain>
    </source>
</reference>
<reference evidence="1 3" key="1">
    <citation type="submission" date="2019-07" db="EMBL/GenBank/DDBJ databases">
        <title>Whole genome shotgun sequence of Frigoribacterium faeni NBRC 103066.</title>
        <authorList>
            <person name="Hosoyama A."/>
            <person name="Uohara A."/>
            <person name="Ohji S."/>
            <person name="Ichikawa N."/>
        </authorList>
    </citation>
    <scope>NUCLEOTIDE SEQUENCE [LARGE SCALE GENOMIC DNA]</scope>
    <source>
        <strain evidence="1 3">NBRC 103066</strain>
    </source>
</reference>
<dbReference type="RefSeq" id="WP_167627298.1">
    <property type="nucleotide sequence ID" value="NZ_BAAAHR010000001.1"/>
</dbReference>
<gene>
    <name evidence="2" type="ORF">FB463_001515</name>
    <name evidence="1" type="ORF">FFA01_12270</name>
</gene>
<name>A0A7W3PIU3_9MICO</name>